<evidence type="ECO:0000256" key="12">
    <source>
        <dbReference type="ARBA" id="ARBA00023242"/>
    </source>
</evidence>
<dbReference type="GO" id="GO:0005856">
    <property type="term" value="C:cytoskeleton"/>
    <property type="evidence" value="ECO:0007669"/>
    <property type="project" value="UniProtKB-SubCell"/>
</dbReference>
<dbReference type="GeneTree" id="ENSGT00940000157833"/>
<dbReference type="InterPro" id="IPR000299">
    <property type="entry name" value="FERM_domain"/>
</dbReference>
<dbReference type="CDD" id="cd14473">
    <property type="entry name" value="FERM_B-lobe"/>
    <property type="match status" value="1"/>
</dbReference>
<dbReference type="SUPFAM" id="SSF47031">
    <property type="entry name" value="Second domain of FERM"/>
    <property type="match status" value="1"/>
</dbReference>
<comment type="subcellular location">
    <subcellularLocation>
        <location evidence="3">Cytoplasm</location>
        <location evidence="3">Cell cortex</location>
    </subcellularLocation>
    <subcellularLocation>
        <location evidence="2">Cytoplasm</location>
        <location evidence="2">Cytoskeleton</location>
    </subcellularLocation>
    <subcellularLocation>
        <location evidence="1">Nucleus</location>
    </subcellularLocation>
</comment>
<evidence type="ECO:0000256" key="11">
    <source>
        <dbReference type="ARBA" id="ARBA00023212"/>
    </source>
</evidence>
<dbReference type="InterPro" id="IPR014847">
    <property type="entry name" value="FA"/>
</dbReference>
<evidence type="ECO:0000256" key="1">
    <source>
        <dbReference type="ARBA" id="ARBA00004123"/>
    </source>
</evidence>
<dbReference type="AlphaFoldDB" id="A0A8C4T1X5"/>
<keyword evidence="11" id="KW-0206">Cytoskeleton</keyword>
<dbReference type="GO" id="GO:0005634">
    <property type="term" value="C:nucleus"/>
    <property type="evidence" value="ECO:0007669"/>
    <property type="project" value="UniProtKB-SubCell"/>
</dbReference>
<keyword evidence="8" id="KW-0498">Mitosis</keyword>
<keyword evidence="12" id="KW-0539">Nucleus</keyword>
<evidence type="ECO:0000256" key="9">
    <source>
        <dbReference type="ARBA" id="ARBA00022860"/>
    </source>
</evidence>
<evidence type="ECO:0000256" key="14">
    <source>
        <dbReference type="ARBA" id="ARBA00023658"/>
    </source>
</evidence>
<dbReference type="Gene3D" id="2.30.29.30">
    <property type="entry name" value="Pleckstrin-homology domain (PH domain)/Phosphotyrosine-binding domain (PTB)"/>
    <property type="match status" value="1"/>
</dbReference>
<dbReference type="CDD" id="cd17105">
    <property type="entry name" value="FERM_F1_EPB41"/>
    <property type="match status" value="1"/>
</dbReference>
<dbReference type="InterPro" id="IPR018979">
    <property type="entry name" value="FERM_N"/>
</dbReference>
<dbReference type="InterPro" id="IPR021187">
    <property type="entry name" value="EPB4.1_FERM_F1"/>
</dbReference>
<dbReference type="GO" id="GO:0005886">
    <property type="term" value="C:plasma membrane"/>
    <property type="evidence" value="ECO:0007669"/>
    <property type="project" value="TreeGrafter"/>
</dbReference>
<dbReference type="InterPro" id="IPR000798">
    <property type="entry name" value="Ez/rad/moesin-like"/>
</dbReference>
<evidence type="ECO:0000256" key="10">
    <source>
        <dbReference type="ARBA" id="ARBA00023203"/>
    </source>
</evidence>
<feature type="region of interest" description="Disordered" evidence="17">
    <location>
        <begin position="303"/>
        <end position="345"/>
    </location>
</feature>
<dbReference type="PIRSF" id="PIRSF002304">
    <property type="entry name" value="Membrane_skeletal_4_1"/>
    <property type="match status" value="1"/>
</dbReference>
<dbReference type="SUPFAM" id="SSF50729">
    <property type="entry name" value="PH domain-like"/>
    <property type="match status" value="1"/>
</dbReference>
<dbReference type="PANTHER" id="PTHR23280">
    <property type="entry name" value="4.1 G PROTEIN"/>
    <property type="match status" value="1"/>
</dbReference>
<evidence type="ECO:0000256" key="2">
    <source>
        <dbReference type="ARBA" id="ARBA00004245"/>
    </source>
</evidence>
<keyword evidence="9" id="KW-0112">Calmodulin-binding</keyword>
<dbReference type="Pfam" id="PF05902">
    <property type="entry name" value="4_1_CTD"/>
    <property type="match status" value="1"/>
</dbReference>
<dbReference type="SUPFAM" id="SSF54236">
    <property type="entry name" value="Ubiquitin-like"/>
    <property type="match status" value="1"/>
</dbReference>
<dbReference type="GO" id="GO:0031032">
    <property type="term" value="P:actomyosin structure organization"/>
    <property type="evidence" value="ECO:0007669"/>
    <property type="project" value="TreeGrafter"/>
</dbReference>
<dbReference type="GO" id="GO:0003779">
    <property type="term" value="F:actin binding"/>
    <property type="evidence" value="ECO:0007669"/>
    <property type="project" value="UniProtKB-KW"/>
</dbReference>
<dbReference type="FunFam" id="2.30.29.30:FF:000001">
    <property type="entry name" value="Erythrocyte membrane protein band 4.1"/>
    <property type="match status" value="1"/>
</dbReference>
<evidence type="ECO:0000313" key="20">
    <source>
        <dbReference type="Proteomes" id="UP000694620"/>
    </source>
</evidence>
<evidence type="ECO:0000256" key="17">
    <source>
        <dbReference type="SAM" id="MobiDB-lite"/>
    </source>
</evidence>
<keyword evidence="20" id="KW-1185">Reference proteome</keyword>
<dbReference type="GO" id="GO:0005198">
    <property type="term" value="F:structural molecule activity"/>
    <property type="evidence" value="ECO:0007669"/>
    <property type="project" value="InterPro"/>
</dbReference>
<evidence type="ECO:0000256" key="5">
    <source>
        <dbReference type="ARBA" id="ARBA00022490"/>
    </source>
</evidence>
<evidence type="ECO:0000256" key="15">
    <source>
        <dbReference type="ARBA" id="ARBA00030419"/>
    </source>
</evidence>
<evidence type="ECO:0000259" key="18">
    <source>
        <dbReference type="PROSITE" id="PS50057"/>
    </source>
</evidence>
<dbReference type="FunFam" id="1.20.80.10:FF:000001">
    <property type="entry name" value="Erythrocyte membrane protein band 4.1"/>
    <property type="match status" value="1"/>
</dbReference>
<sequence>MHCKITLLDDSNYECQLDKHAKGQELFVKVCEHLNLLEKDYFGLALWETPTQKTWLDLTKEIRKQTQGIPCSFTFNVKFYPPDPAQLTEDITRYYLCLQLRQDIVSGRLPCSFVTLALLGSYTVQSELGEYDPDLHGTSYVTDIQLAPSQSKELEEKVMELHRNYRSMTPAQADMQFLENAKKLSMYGVDLHQAKDLEGVDIMLGVCSSGLLVYKDKLRINRFPWPKVLKISYKRSSFFIKIRPSEQEQYESTIGFKLPNYRASKKLWKVCVEHHTFFRLSSTEATTPRRFLALGSKFRYSGRTQAQSRQASSMIDRPAPQFQRTASKRASRSLDGVRGNPPSYSEVKMKTEDDWLDLLDISVSEPTFEPTLKYETKPKFVTVTEIPASVVVTPDKSARPVSAPVISHPPAVEGSHTGLVADIRDQHVITATVSHVPEEERRVDVKAEATPVETFQKEVAKEGKIGRELKETPAVISTYGNKSQQKQLPPEADEETVRMRKDLDKTQDEIMRHHASISELKRNFMESVPEPRPSEWDKRLSTHSPFRTLNINGQVLPNADVSGFEIPKREDLEREIRRADTRFGENRGAADLAAFSRGRASSFENSEEEEEDEESTFSFLHSKEEVGWPTGPEVSLETKASHSPVLFPESLQGTHLPQLCTWKEEELVDDIVEHRCDVAEKSVEVVGGYFSHLYCENPPCLIRCFQPPLVKTQTVTISDASSFMKSDITTKDVPIVHTETKTITYEAAQPEDSNTDKDSGVLLSAQTITSETVSTTTTTQITKMVKGGVSETRIEKRIVITGDADIDHDQALAQAIKEAKEQHPDMSVTKVVVHQETEIAEE</sequence>
<dbReference type="InterPro" id="IPR011993">
    <property type="entry name" value="PH-like_dom_sf"/>
</dbReference>
<reference evidence="19" key="1">
    <citation type="submission" date="2021-06" db="EMBL/GenBank/DDBJ databases">
        <authorList>
            <consortium name="Wellcome Sanger Institute Data Sharing"/>
        </authorList>
    </citation>
    <scope>NUCLEOTIDE SEQUENCE [LARGE SCALE GENOMIC DNA]</scope>
</reference>
<dbReference type="InterPro" id="IPR029071">
    <property type="entry name" value="Ubiquitin-like_domsf"/>
</dbReference>
<dbReference type="Ensembl" id="ENSECRT00000025135.1">
    <property type="protein sequence ID" value="ENSECRP00000024599.1"/>
    <property type="gene ID" value="ENSECRG00000016621.1"/>
</dbReference>
<dbReference type="PANTHER" id="PTHR23280:SF12">
    <property type="entry name" value="PROTEIN 4.1"/>
    <property type="match status" value="1"/>
</dbReference>
<name>A0A8C4T1X5_ERPCA</name>
<dbReference type="Pfam" id="PF04382">
    <property type="entry name" value="SAB"/>
    <property type="match status" value="1"/>
</dbReference>
<dbReference type="GO" id="GO:0005516">
    <property type="term" value="F:calmodulin binding"/>
    <property type="evidence" value="ECO:0007669"/>
    <property type="project" value="UniProtKB-KW"/>
</dbReference>
<keyword evidence="7" id="KW-0132">Cell division</keyword>
<evidence type="ECO:0000256" key="6">
    <source>
        <dbReference type="ARBA" id="ARBA00022553"/>
    </source>
</evidence>
<dbReference type="SMART" id="SM00295">
    <property type="entry name" value="B41"/>
    <property type="match status" value="1"/>
</dbReference>
<evidence type="ECO:0000256" key="13">
    <source>
        <dbReference type="ARBA" id="ARBA00023306"/>
    </source>
</evidence>
<dbReference type="InterPro" id="IPR019749">
    <property type="entry name" value="Band_41_domain"/>
</dbReference>
<dbReference type="Pfam" id="PF09380">
    <property type="entry name" value="FERM_C"/>
    <property type="match status" value="1"/>
</dbReference>
<feature type="domain" description="FERM" evidence="18">
    <location>
        <begin position="1"/>
        <end position="282"/>
    </location>
</feature>
<keyword evidence="4" id="KW-0813">Transport</keyword>
<evidence type="ECO:0000256" key="8">
    <source>
        <dbReference type="ARBA" id="ARBA00022776"/>
    </source>
</evidence>
<dbReference type="FunFam" id="3.10.20.90:FF:000002">
    <property type="entry name" value="Erythrocyte protein band 4.1-like 3"/>
    <property type="match status" value="1"/>
</dbReference>
<dbReference type="PRINTS" id="PR00935">
    <property type="entry name" value="BAND41"/>
</dbReference>
<evidence type="ECO:0000256" key="4">
    <source>
        <dbReference type="ARBA" id="ARBA00022448"/>
    </source>
</evidence>
<protein>
    <recommendedName>
        <fullName evidence="14">Protein 4.1</fullName>
    </recommendedName>
    <alternativeName>
        <fullName evidence="15">Band 4.1</fullName>
    </alternativeName>
    <alternativeName>
        <fullName evidence="16">Erythrocyte membrane protein band 4.1</fullName>
    </alternativeName>
</protein>
<evidence type="ECO:0000313" key="19">
    <source>
        <dbReference type="Ensembl" id="ENSECRP00000024599.1"/>
    </source>
</evidence>
<feature type="compositionally biased region" description="Polar residues" evidence="17">
    <location>
        <begin position="303"/>
        <end position="313"/>
    </location>
</feature>
<dbReference type="Pfam" id="PF09379">
    <property type="entry name" value="FERM_N"/>
    <property type="match status" value="1"/>
</dbReference>
<dbReference type="GO" id="GO:0005938">
    <property type="term" value="C:cell cortex"/>
    <property type="evidence" value="ECO:0007669"/>
    <property type="project" value="UniProtKB-SubCell"/>
</dbReference>
<keyword evidence="13" id="KW-0131">Cell cycle</keyword>
<reference evidence="19" key="2">
    <citation type="submission" date="2025-08" db="UniProtKB">
        <authorList>
            <consortium name="Ensembl"/>
        </authorList>
    </citation>
    <scope>IDENTIFICATION</scope>
</reference>
<dbReference type="PROSITE" id="PS00661">
    <property type="entry name" value="FERM_2"/>
    <property type="match status" value="1"/>
</dbReference>
<accession>A0A8C4T1X5</accession>
<dbReference type="Proteomes" id="UP000694620">
    <property type="component" value="Chromosome 14"/>
</dbReference>
<keyword evidence="5" id="KW-0963">Cytoplasm</keyword>
<evidence type="ECO:0000256" key="3">
    <source>
        <dbReference type="ARBA" id="ARBA00004544"/>
    </source>
</evidence>
<keyword evidence="6" id="KW-0597">Phosphoprotein</keyword>
<dbReference type="InterPro" id="IPR018980">
    <property type="entry name" value="FERM_PH-like_C"/>
</dbReference>
<dbReference type="Pfam" id="PF08736">
    <property type="entry name" value="FA"/>
    <property type="match status" value="1"/>
</dbReference>
<dbReference type="PRINTS" id="PR00661">
    <property type="entry name" value="ERMFAMILY"/>
</dbReference>
<proteinExistence type="predicted"/>
<dbReference type="InterPro" id="IPR007477">
    <property type="entry name" value="SAB_dom"/>
</dbReference>
<dbReference type="GO" id="GO:0030866">
    <property type="term" value="P:cortical actin cytoskeleton organization"/>
    <property type="evidence" value="ECO:0007669"/>
    <property type="project" value="InterPro"/>
</dbReference>
<dbReference type="Gene3D" id="1.20.80.10">
    <property type="match status" value="1"/>
</dbReference>
<dbReference type="InterPro" id="IPR008379">
    <property type="entry name" value="Band_4.1_C"/>
</dbReference>
<dbReference type="Pfam" id="PF00373">
    <property type="entry name" value="FERM_M"/>
    <property type="match status" value="1"/>
</dbReference>
<dbReference type="InterPro" id="IPR035963">
    <property type="entry name" value="FERM_2"/>
</dbReference>
<evidence type="ECO:0000256" key="16">
    <source>
        <dbReference type="ARBA" id="ARBA00032586"/>
    </source>
</evidence>
<dbReference type="InterPro" id="IPR019748">
    <property type="entry name" value="FERM_central"/>
</dbReference>
<dbReference type="InterPro" id="IPR019747">
    <property type="entry name" value="FERM_CS"/>
</dbReference>
<dbReference type="PROSITE" id="PS50057">
    <property type="entry name" value="FERM_3"/>
    <property type="match status" value="1"/>
</dbReference>
<dbReference type="Gene3D" id="3.10.20.90">
    <property type="entry name" value="Phosphatidylinositol 3-kinase Catalytic Subunit, Chain A, domain 1"/>
    <property type="match status" value="1"/>
</dbReference>
<dbReference type="InterPro" id="IPR014352">
    <property type="entry name" value="FERM/acyl-CoA-bd_prot_sf"/>
</dbReference>
<evidence type="ECO:0000256" key="7">
    <source>
        <dbReference type="ARBA" id="ARBA00022618"/>
    </source>
</evidence>
<dbReference type="SMART" id="SM01196">
    <property type="entry name" value="FERM_C"/>
    <property type="match status" value="1"/>
</dbReference>
<reference evidence="19" key="3">
    <citation type="submission" date="2025-09" db="UniProtKB">
        <authorList>
            <consortium name="Ensembl"/>
        </authorList>
    </citation>
    <scope>IDENTIFICATION</scope>
</reference>
<keyword evidence="10" id="KW-0009">Actin-binding</keyword>
<dbReference type="GO" id="GO:0051301">
    <property type="term" value="P:cell division"/>
    <property type="evidence" value="ECO:0007669"/>
    <property type="project" value="UniProtKB-KW"/>
</dbReference>
<dbReference type="SMART" id="SM01195">
    <property type="entry name" value="FA"/>
    <property type="match status" value="1"/>
</dbReference>
<dbReference type="CDD" id="cd13184">
    <property type="entry name" value="FERM_C_4_1_family"/>
    <property type="match status" value="1"/>
</dbReference>
<organism evidence="19 20">
    <name type="scientific">Erpetoichthys calabaricus</name>
    <name type="common">Rope fish</name>
    <name type="synonym">Calamoichthys calabaricus</name>
    <dbReference type="NCBI Taxonomy" id="27687"/>
    <lineage>
        <taxon>Eukaryota</taxon>
        <taxon>Metazoa</taxon>
        <taxon>Chordata</taxon>
        <taxon>Craniata</taxon>
        <taxon>Vertebrata</taxon>
        <taxon>Euteleostomi</taxon>
        <taxon>Actinopterygii</taxon>
        <taxon>Polypteriformes</taxon>
        <taxon>Polypteridae</taxon>
        <taxon>Erpetoichthys</taxon>
    </lineage>
</organism>